<dbReference type="SMART" id="SM00255">
    <property type="entry name" value="TIR"/>
    <property type="match status" value="1"/>
</dbReference>
<protein>
    <recommendedName>
        <fullName evidence="4">TIR domain-containing protein</fullName>
    </recommendedName>
</protein>
<dbReference type="InterPro" id="IPR002182">
    <property type="entry name" value="NB-ARC"/>
</dbReference>
<name>A0ABD3L339_EUCGL</name>
<dbReference type="PROSITE" id="PS50104">
    <property type="entry name" value="TIR"/>
    <property type="match status" value="1"/>
</dbReference>
<dbReference type="InterPro" id="IPR055414">
    <property type="entry name" value="LRR_R13L4/SHOC2-like"/>
</dbReference>
<dbReference type="InterPro" id="IPR027417">
    <property type="entry name" value="P-loop_NTPase"/>
</dbReference>
<evidence type="ECO:0000256" key="3">
    <source>
        <dbReference type="ARBA" id="ARBA00022821"/>
    </source>
</evidence>
<dbReference type="InterPro" id="IPR035897">
    <property type="entry name" value="Toll_tir_struct_dom_sf"/>
</dbReference>
<dbReference type="SUPFAM" id="SSF52540">
    <property type="entry name" value="P-loop containing nucleoside triphosphate hydrolases"/>
    <property type="match status" value="1"/>
</dbReference>
<dbReference type="SUPFAM" id="SSF52047">
    <property type="entry name" value="RNI-like"/>
    <property type="match status" value="1"/>
</dbReference>
<evidence type="ECO:0000256" key="2">
    <source>
        <dbReference type="ARBA" id="ARBA00022737"/>
    </source>
</evidence>
<dbReference type="GO" id="GO:0051707">
    <property type="term" value="P:response to other organism"/>
    <property type="evidence" value="ECO:0007669"/>
    <property type="project" value="UniProtKB-ARBA"/>
</dbReference>
<dbReference type="Gene3D" id="3.40.50.300">
    <property type="entry name" value="P-loop containing nucleotide triphosphate hydrolases"/>
    <property type="match status" value="1"/>
</dbReference>
<dbReference type="Gene3D" id="3.40.50.10140">
    <property type="entry name" value="Toll/interleukin-1 receptor homology (TIR) domain"/>
    <property type="match status" value="1"/>
</dbReference>
<dbReference type="PANTHER" id="PTHR11017">
    <property type="entry name" value="LEUCINE-RICH REPEAT-CONTAINING PROTEIN"/>
    <property type="match status" value="1"/>
</dbReference>
<dbReference type="PRINTS" id="PR00364">
    <property type="entry name" value="DISEASERSIST"/>
</dbReference>
<dbReference type="InterPro" id="IPR000157">
    <property type="entry name" value="TIR_dom"/>
</dbReference>
<keyword evidence="3" id="KW-0611">Plant defense</keyword>
<dbReference type="Pfam" id="PF23598">
    <property type="entry name" value="LRR_14"/>
    <property type="match status" value="1"/>
</dbReference>
<dbReference type="InterPro" id="IPR058192">
    <property type="entry name" value="WHD_ROQ1-like"/>
</dbReference>
<dbReference type="Proteomes" id="UP001634007">
    <property type="component" value="Unassembled WGS sequence"/>
</dbReference>
<dbReference type="Pfam" id="PF23282">
    <property type="entry name" value="WHD_ROQ1"/>
    <property type="match status" value="1"/>
</dbReference>
<proteinExistence type="predicted"/>
<keyword evidence="1" id="KW-0433">Leucine-rich repeat</keyword>
<gene>
    <name evidence="5" type="ORF">ACJRO7_015295</name>
</gene>
<keyword evidence="2" id="KW-0677">Repeat</keyword>
<organism evidence="5 6">
    <name type="scientific">Eucalyptus globulus</name>
    <name type="common">Tasmanian blue gum</name>
    <dbReference type="NCBI Taxonomy" id="34317"/>
    <lineage>
        <taxon>Eukaryota</taxon>
        <taxon>Viridiplantae</taxon>
        <taxon>Streptophyta</taxon>
        <taxon>Embryophyta</taxon>
        <taxon>Tracheophyta</taxon>
        <taxon>Spermatophyta</taxon>
        <taxon>Magnoliopsida</taxon>
        <taxon>eudicotyledons</taxon>
        <taxon>Gunneridae</taxon>
        <taxon>Pentapetalae</taxon>
        <taxon>rosids</taxon>
        <taxon>malvids</taxon>
        <taxon>Myrtales</taxon>
        <taxon>Myrtaceae</taxon>
        <taxon>Myrtoideae</taxon>
        <taxon>Eucalypteae</taxon>
        <taxon>Eucalyptus</taxon>
    </lineage>
</organism>
<keyword evidence="6" id="KW-1185">Reference proteome</keyword>
<evidence type="ECO:0000259" key="4">
    <source>
        <dbReference type="PROSITE" id="PS50104"/>
    </source>
</evidence>
<accession>A0ABD3L339</accession>
<dbReference type="InterPro" id="IPR044974">
    <property type="entry name" value="Disease_R_plants"/>
</dbReference>
<reference evidence="5 6" key="1">
    <citation type="submission" date="2024-11" db="EMBL/GenBank/DDBJ databases">
        <title>Chromosome-level genome assembly of Eucalyptus globulus Labill. provides insights into its genome evolution.</title>
        <authorList>
            <person name="Li X."/>
        </authorList>
    </citation>
    <scope>NUCLEOTIDE SEQUENCE [LARGE SCALE GENOMIC DNA]</scope>
    <source>
        <strain evidence="5">CL2024</strain>
        <tissue evidence="5">Fresh tender leaves</tissue>
    </source>
</reference>
<dbReference type="GO" id="GO:0006952">
    <property type="term" value="P:defense response"/>
    <property type="evidence" value="ECO:0007669"/>
    <property type="project" value="UniProtKB-KW"/>
</dbReference>
<dbReference type="InterPro" id="IPR032675">
    <property type="entry name" value="LRR_dom_sf"/>
</dbReference>
<dbReference type="Pfam" id="PF00931">
    <property type="entry name" value="NB-ARC"/>
    <property type="match status" value="1"/>
</dbReference>
<dbReference type="Pfam" id="PF01582">
    <property type="entry name" value="TIR"/>
    <property type="match status" value="1"/>
</dbReference>
<dbReference type="SUPFAM" id="SSF52200">
    <property type="entry name" value="Toll/Interleukin receptor TIR domain"/>
    <property type="match status" value="1"/>
</dbReference>
<dbReference type="AlphaFoldDB" id="A0ABD3L339"/>
<dbReference type="EMBL" id="JBJKBG010000003">
    <property type="protein sequence ID" value="KAL3746314.1"/>
    <property type="molecule type" value="Genomic_DNA"/>
</dbReference>
<feature type="domain" description="TIR" evidence="4">
    <location>
        <begin position="27"/>
        <end position="193"/>
    </location>
</feature>
<evidence type="ECO:0000313" key="5">
    <source>
        <dbReference type="EMBL" id="KAL3746314.1"/>
    </source>
</evidence>
<dbReference type="InterPro" id="IPR003591">
    <property type="entry name" value="Leu-rich_rpt_typical-subtyp"/>
</dbReference>
<comment type="caution">
    <text evidence="5">The sequence shown here is derived from an EMBL/GenBank/DDBJ whole genome shotgun (WGS) entry which is preliminary data.</text>
</comment>
<evidence type="ECO:0000313" key="6">
    <source>
        <dbReference type="Proteomes" id="UP001634007"/>
    </source>
</evidence>
<dbReference type="SMART" id="SM00369">
    <property type="entry name" value="LRR_TYP"/>
    <property type="match status" value="5"/>
</dbReference>
<dbReference type="PANTHER" id="PTHR11017:SF570">
    <property type="entry name" value="DISEASE RESISTANCE PROTEIN (TIR-NBS CLASS)-RELATED"/>
    <property type="match status" value="1"/>
</dbReference>
<dbReference type="Gene3D" id="3.80.10.10">
    <property type="entry name" value="Ribonuclease Inhibitor"/>
    <property type="match status" value="3"/>
</dbReference>
<dbReference type="SUPFAM" id="SSF52058">
    <property type="entry name" value="L domain-like"/>
    <property type="match status" value="1"/>
</dbReference>
<dbReference type="InterPro" id="IPR042197">
    <property type="entry name" value="Apaf_helical"/>
</dbReference>
<evidence type="ECO:0000256" key="1">
    <source>
        <dbReference type="ARBA" id="ARBA00022614"/>
    </source>
</evidence>
<dbReference type="Gene3D" id="1.10.8.430">
    <property type="entry name" value="Helical domain of apoptotic protease-activating factors"/>
    <property type="match status" value="1"/>
</dbReference>
<sequence length="1223" mass="139978">MKTRRDSSHGKAAVMTDIDDVELPLGAEFEVFLNFRGPDTRRSFTDCLYHSMDGAGIRVFRDNEEIRKGEMIKGELERAIKNSAIFMPIFSKNYASSPWCLRELALRLDCSRNRDDNAMILPIFFDVDPDDLKLKTGLYHNALQKHEQKFGSNLVQQWKEALMEVAHIKGWDLKDTGQGELIKSIVAEVLIKLNKRDKILPDHLVGIQDCVEDVMHLLDEGSPDVGCLVIHGMGGIGKTTLAKVIFNQISSRFNGCSFLSDVREAIKDGKIVQLQKQLLSEILNSKPVEIFDSDAGINLIKWRFRHKKVLIVLDDIDEWAQLSMLAAKGGWFGPGSRIIITTRNTNNLAIEEYKVYQMTELRYHHALQLFSKHAFKMDSPPHDYDDISCNITRMTGGLPLALKVIGCSLYRKRKSIWKDTLKKLELIPEQHIYNKLKISIEMLTEEQREIFLDISCFYIGEARIYPYYMWKALAFYPKIEIDFLIGMSLIKIDDHDRLLMHDLLRDLGREIVRREDLKVPGKCSRLWQPKIALEVVKTRTGTENIIALKLTRLPEDRNFTSEEFSRLPSLRFLELEGGNLVGDFKNLFSNLKWLSWHRCPSHLQAVNLCLWNLVILKLLDSEIPENWNGWGPCLVNRDLQVIHLMRCYLLTTPDFSMCLKLKILVFAEHSPESPQIGSSIGKLERLKRLEIIVAKIQPSKLYGSPHFDLGVVPSAICHLKNLSSLKLEGLCMWELHPSIGEMAGLTCLSLQHCYRLRSLPDSIVKLRSLLRLNLYNTRIRKLPDSIGDLKMLEDMQLGYTKIRGLPNSIGGLESLLCLKLSSSKITTLPASIGYLKKLKLLDMGFSKIKELPHSIGDLKTLEDLNLGWTQIRELPNSIGGLESLLQLYLCYTKITALPASIGYLKRLKSLFMLGSMIRELPNSIGYLKMLERLNMKGSKLRELPKAIEMLENLEILAYHGSRNMDMTWPPKLSDLHISGDDPQSLILPPQLSSFSLCCDDPQSLPRLPLGLQSLKLTDVKSPMVQPLLSKLRYLSKLTLCKWGSREIVIEQLKSLHCLYVYICKSLVILDLSSLKRLKELEIVECPQLIEIRYLEEMELLEELFITTCNSIERLPKLSKLYKLRRLWVEDCRSLRCLPDLPNSLLSIGDWRSTEGSPELSEHGRLRALELSHCESLQGTVPNGWRAVIHECPLLGESGNIRLFCDCCRKSNPRLYARRRAMWR</sequence>